<protein>
    <recommendedName>
        <fullName evidence="5">RIIa domain-containing protein</fullName>
    </recommendedName>
</protein>
<dbReference type="CDD" id="cd12099">
    <property type="entry name" value="DD_RII_PKA"/>
    <property type="match status" value="1"/>
</dbReference>
<gene>
    <name evidence="3" type="ORF">D910_06912</name>
    <name evidence="2" type="ORF">YQE_08818</name>
</gene>
<feature type="non-terminal residue" evidence="2">
    <location>
        <position position="1"/>
    </location>
</feature>
<evidence type="ECO:0000313" key="4">
    <source>
        <dbReference type="Proteomes" id="UP000030742"/>
    </source>
</evidence>
<reference evidence="2 4" key="1">
    <citation type="journal article" date="2013" name="Genome Biol.">
        <title>Draft genome of the mountain pine beetle, Dendroctonus ponderosae Hopkins, a major forest pest.</title>
        <authorList>
            <person name="Keeling C.I."/>
            <person name="Yuen M.M."/>
            <person name="Liao N.Y."/>
            <person name="Docking T.R."/>
            <person name="Chan S.K."/>
            <person name="Taylor G.A."/>
            <person name="Palmquist D.L."/>
            <person name="Jackman S.D."/>
            <person name="Nguyen A."/>
            <person name="Li M."/>
            <person name="Henderson H."/>
            <person name="Janes J.K."/>
            <person name="Zhao Y."/>
            <person name="Pandoh P."/>
            <person name="Moore R."/>
            <person name="Sperling F.A."/>
            <person name="Huber D.P."/>
            <person name="Birol I."/>
            <person name="Jones S.J."/>
            <person name="Bohlmann J."/>
        </authorList>
    </citation>
    <scope>NUCLEOTIDE SEQUENCE</scope>
</reference>
<evidence type="ECO:0008006" key="5">
    <source>
        <dbReference type="Google" id="ProtNLM"/>
    </source>
</evidence>
<feature type="region of interest" description="Disordered" evidence="1">
    <location>
        <begin position="91"/>
        <end position="135"/>
    </location>
</feature>
<feature type="compositionally biased region" description="Basic and acidic residues" evidence="1">
    <location>
        <begin position="124"/>
        <end position="135"/>
    </location>
</feature>
<accession>N6U253</accession>
<feature type="region of interest" description="Disordered" evidence="1">
    <location>
        <begin position="1"/>
        <end position="36"/>
    </location>
</feature>
<name>N6U253_DENPD</name>
<dbReference type="EMBL" id="KB741037">
    <property type="protein sequence ID" value="ENN74701.1"/>
    <property type="molecule type" value="Genomic_DNA"/>
</dbReference>
<evidence type="ECO:0000313" key="3">
    <source>
        <dbReference type="EMBL" id="ERL89547.1"/>
    </source>
</evidence>
<evidence type="ECO:0000256" key="1">
    <source>
        <dbReference type="SAM" id="MobiDB-lite"/>
    </source>
</evidence>
<dbReference type="Proteomes" id="UP000030742">
    <property type="component" value="Unassembled WGS sequence"/>
</dbReference>
<dbReference type="Gene3D" id="1.20.890.10">
    <property type="entry name" value="cAMP-dependent protein kinase regulatory subunit, dimerization-anchoring domain"/>
    <property type="match status" value="1"/>
</dbReference>
<evidence type="ECO:0000313" key="2">
    <source>
        <dbReference type="EMBL" id="ENN74701.1"/>
    </source>
</evidence>
<dbReference type="HOGENOM" id="CLU_1751558_0_0_1"/>
<proteinExistence type="predicted"/>
<sequence>MFATSSKGSLSEKKKSSLQSKNHEDSQPAIDEQTQTNLGINVRPKVQDDFRNLLLEFVINCLLDQPKDVVNYAADYFVELQERQHTIILRDYEESGESSKGASEASSTGAVSKRSADAKSASSTERELSTVPLEVDKLTDRATSIQQYG</sequence>
<feature type="compositionally biased region" description="Basic and acidic residues" evidence="1">
    <location>
        <begin position="10"/>
        <end position="26"/>
    </location>
</feature>
<feature type="compositionally biased region" description="Low complexity" evidence="1">
    <location>
        <begin position="98"/>
        <end position="123"/>
    </location>
</feature>
<dbReference type="SUPFAM" id="SSF47391">
    <property type="entry name" value="Dimerization-anchoring domain of cAMP-dependent PK regulatory subunit"/>
    <property type="match status" value="1"/>
</dbReference>
<dbReference type="EMBL" id="KB632173">
    <property type="protein sequence ID" value="ERL89547.1"/>
    <property type="molecule type" value="Genomic_DNA"/>
</dbReference>
<organism evidence="2">
    <name type="scientific">Dendroctonus ponderosae</name>
    <name type="common">Mountain pine beetle</name>
    <dbReference type="NCBI Taxonomy" id="77166"/>
    <lineage>
        <taxon>Eukaryota</taxon>
        <taxon>Metazoa</taxon>
        <taxon>Ecdysozoa</taxon>
        <taxon>Arthropoda</taxon>
        <taxon>Hexapoda</taxon>
        <taxon>Insecta</taxon>
        <taxon>Pterygota</taxon>
        <taxon>Neoptera</taxon>
        <taxon>Endopterygota</taxon>
        <taxon>Coleoptera</taxon>
        <taxon>Polyphaga</taxon>
        <taxon>Cucujiformia</taxon>
        <taxon>Curculionidae</taxon>
        <taxon>Scolytinae</taxon>
        <taxon>Dendroctonus</taxon>
    </lineage>
</organism>
<dbReference type="AlphaFoldDB" id="N6U253"/>